<dbReference type="SUPFAM" id="SSF52833">
    <property type="entry name" value="Thioredoxin-like"/>
    <property type="match status" value="1"/>
</dbReference>
<organism evidence="2">
    <name type="scientific">uncultured Rubrobacteraceae bacterium</name>
    <dbReference type="NCBI Taxonomy" id="349277"/>
    <lineage>
        <taxon>Bacteria</taxon>
        <taxon>Bacillati</taxon>
        <taxon>Actinomycetota</taxon>
        <taxon>Rubrobacteria</taxon>
        <taxon>Rubrobacterales</taxon>
        <taxon>Rubrobacteraceae</taxon>
        <taxon>environmental samples</taxon>
    </lineage>
</organism>
<dbReference type="GO" id="GO:0016209">
    <property type="term" value="F:antioxidant activity"/>
    <property type="evidence" value="ECO:0007669"/>
    <property type="project" value="InterPro"/>
</dbReference>
<name>A0A6J4SN63_9ACTN</name>
<proteinExistence type="predicted"/>
<dbReference type="Pfam" id="PF00578">
    <property type="entry name" value="AhpC-TSA"/>
    <property type="match status" value="1"/>
</dbReference>
<dbReference type="Gene3D" id="3.40.30.10">
    <property type="entry name" value="Glutaredoxin"/>
    <property type="match status" value="1"/>
</dbReference>
<feature type="domain" description="Alkyl hydroperoxide reductase subunit C/ Thiol specific antioxidant" evidence="1">
    <location>
        <begin position="2"/>
        <end position="73"/>
    </location>
</feature>
<dbReference type="EMBL" id="CADCVM010000231">
    <property type="protein sequence ID" value="CAA9497017.1"/>
    <property type="molecule type" value="Genomic_DNA"/>
</dbReference>
<dbReference type="InterPro" id="IPR036249">
    <property type="entry name" value="Thioredoxin-like_sf"/>
</dbReference>
<sequence>MYGQFEKRGFGVAGVSIDPPSSNRAMVEKLGLPFPLLSDPRGDLIKSLGLWNEGEGVSEPAIVVLDGSGEVRHLYSGGSDFSDRPTNEDLLEVLDGVEPGGEPGDGGPAVRVFAEEAENDTVRPEKPAMTLDALRPYYLGAHFTSVALQKKLDDGAKETVAAYQGLVNEYGEALRETARRAS</sequence>
<dbReference type="GO" id="GO:0016491">
    <property type="term" value="F:oxidoreductase activity"/>
    <property type="evidence" value="ECO:0007669"/>
    <property type="project" value="InterPro"/>
</dbReference>
<dbReference type="AlphaFoldDB" id="A0A6J4SN63"/>
<dbReference type="InterPro" id="IPR000866">
    <property type="entry name" value="AhpC/TSA"/>
</dbReference>
<accession>A0A6J4SN63</accession>
<gene>
    <name evidence="2" type="ORF">AVDCRST_MAG05-2199</name>
</gene>
<reference evidence="2" key="1">
    <citation type="submission" date="2020-02" db="EMBL/GenBank/DDBJ databases">
        <authorList>
            <person name="Meier V. D."/>
        </authorList>
    </citation>
    <scope>NUCLEOTIDE SEQUENCE</scope>
    <source>
        <strain evidence="2">AVDCRST_MAG05</strain>
    </source>
</reference>
<evidence type="ECO:0000313" key="2">
    <source>
        <dbReference type="EMBL" id="CAA9497017.1"/>
    </source>
</evidence>
<evidence type="ECO:0000259" key="1">
    <source>
        <dbReference type="Pfam" id="PF00578"/>
    </source>
</evidence>
<protein>
    <recommendedName>
        <fullName evidence="1">Alkyl hydroperoxide reductase subunit C/ Thiol specific antioxidant domain-containing protein</fullName>
    </recommendedName>
</protein>